<name>A0ABZ0Y367_9BURK</name>
<dbReference type="GeneID" id="43164332"/>
<sequence length="183" mass="19162">MADPFTGEIRIFAGTFAPADWAFCNGQLIPIQQNSALYAILGAQYGGDGKTNFGLPNLNGMAPMHQGAGPGLTPRDMAETGGVASVTLATAEMPNHTHYPQALSAVGNQAAPGAGVWSQNFSAGRNPTPVIQYTEVTTAAPVNTTMHPLALGVTGGSLPHNNMQPFLPLQFIICLYGEWPSRP</sequence>
<evidence type="ECO:0000313" key="3">
    <source>
        <dbReference type="Proteomes" id="UP001326110"/>
    </source>
</evidence>
<feature type="domain" description="Phage tail collar" evidence="1">
    <location>
        <begin position="7"/>
        <end position="63"/>
    </location>
</feature>
<evidence type="ECO:0000313" key="2">
    <source>
        <dbReference type="EMBL" id="WQH05861.1"/>
    </source>
</evidence>
<dbReference type="SUPFAM" id="SSF88874">
    <property type="entry name" value="Receptor-binding domain of short tail fibre protein gp12"/>
    <property type="match status" value="1"/>
</dbReference>
<dbReference type="InterPro" id="IPR037053">
    <property type="entry name" value="Phage_tail_collar_dom_sf"/>
</dbReference>
<dbReference type="Gene3D" id="3.90.1340.10">
    <property type="entry name" value="Phage tail collar domain"/>
    <property type="match status" value="1"/>
</dbReference>
<dbReference type="EMBL" id="CP140152">
    <property type="protein sequence ID" value="WQH05861.1"/>
    <property type="molecule type" value="Genomic_DNA"/>
</dbReference>
<reference evidence="2 3" key="1">
    <citation type="submission" date="2023-11" db="EMBL/GenBank/DDBJ databases">
        <title>MicrobeMod: A computational toolkit for identifying prokaryotic methylation and restriction-modification with nanopore sequencing.</title>
        <authorList>
            <person name="Crits-Christoph A."/>
            <person name="Kang S.C."/>
            <person name="Lee H."/>
            <person name="Ostrov N."/>
        </authorList>
    </citation>
    <scope>NUCLEOTIDE SEQUENCE [LARGE SCALE GENOMIC DNA]</scope>
    <source>
        <strain evidence="2 3">ATCC 25935</strain>
    </source>
</reference>
<evidence type="ECO:0000259" key="1">
    <source>
        <dbReference type="Pfam" id="PF07484"/>
    </source>
</evidence>
<accession>A0ABZ0Y367</accession>
<organism evidence="2 3">
    <name type="scientific">Duganella zoogloeoides</name>
    <dbReference type="NCBI Taxonomy" id="75659"/>
    <lineage>
        <taxon>Bacteria</taxon>
        <taxon>Pseudomonadati</taxon>
        <taxon>Pseudomonadota</taxon>
        <taxon>Betaproteobacteria</taxon>
        <taxon>Burkholderiales</taxon>
        <taxon>Oxalobacteraceae</taxon>
        <taxon>Telluria group</taxon>
        <taxon>Duganella</taxon>
    </lineage>
</organism>
<gene>
    <name evidence="2" type="ORF">SR858_05855</name>
</gene>
<protein>
    <submittedName>
        <fullName evidence="2">Tail fiber protein</fullName>
    </submittedName>
</protein>
<dbReference type="RefSeq" id="WP_019922660.1">
    <property type="nucleotide sequence ID" value="NZ_CP140152.1"/>
</dbReference>
<dbReference type="Proteomes" id="UP001326110">
    <property type="component" value="Chromosome"/>
</dbReference>
<proteinExistence type="predicted"/>
<dbReference type="InterPro" id="IPR011083">
    <property type="entry name" value="Phage_tail_collar_dom"/>
</dbReference>
<dbReference type="Pfam" id="PF07484">
    <property type="entry name" value="Collar"/>
    <property type="match status" value="1"/>
</dbReference>
<keyword evidence="3" id="KW-1185">Reference proteome</keyword>